<name>A0ACC0QR70_9HYPO</name>
<organism evidence="1 2">
    <name type="scientific">Fusarium keratoplasticum</name>
    <dbReference type="NCBI Taxonomy" id="1328300"/>
    <lineage>
        <taxon>Eukaryota</taxon>
        <taxon>Fungi</taxon>
        <taxon>Dikarya</taxon>
        <taxon>Ascomycota</taxon>
        <taxon>Pezizomycotina</taxon>
        <taxon>Sordariomycetes</taxon>
        <taxon>Hypocreomycetidae</taxon>
        <taxon>Hypocreales</taxon>
        <taxon>Nectriaceae</taxon>
        <taxon>Fusarium</taxon>
        <taxon>Fusarium solani species complex</taxon>
    </lineage>
</organism>
<proteinExistence type="predicted"/>
<reference evidence="1" key="1">
    <citation type="submission" date="2022-06" db="EMBL/GenBank/DDBJ databases">
        <title>Fusarium solani species complex genomes reveal bases of compartmentalisation and animal pathogenesis.</title>
        <authorList>
            <person name="Tsai I.J."/>
        </authorList>
    </citation>
    <scope>NUCLEOTIDE SEQUENCE</scope>
    <source>
        <strain evidence="1">Fu6.1</strain>
    </source>
</reference>
<dbReference type="Proteomes" id="UP001065298">
    <property type="component" value="Chromosome 7"/>
</dbReference>
<gene>
    <name evidence="1" type="ORF">NCS57_00924400</name>
</gene>
<evidence type="ECO:0000313" key="1">
    <source>
        <dbReference type="EMBL" id="KAI8663241.1"/>
    </source>
</evidence>
<keyword evidence="2" id="KW-1185">Reference proteome</keyword>
<comment type="caution">
    <text evidence="1">The sequence shown here is derived from an EMBL/GenBank/DDBJ whole genome shotgun (WGS) entry which is preliminary data.</text>
</comment>
<protein>
    <submittedName>
        <fullName evidence="1">Uncharacterized protein</fullName>
    </submittedName>
</protein>
<evidence type="ECO:0000313" key="2">
    <source>
        <dbReference type="Proteomes" id="UP001065298"/>
    </source>
</evidence>
<sequence length="400" mass="46376">MGCADEFPHCSICGYQMHGRPRYESGPIAWEPSLWKKTIVALLGPHEQYCRRQQDDPLSKQVTEHAASPCDGAMGRLRLYHNGQKIHLQREFQSEDLFPDGPSGLHWCLGVHEACLTMASLVMKTSPTSQLKSLRDLWVTLDRRCEVTIRVRTGPSFFHWLPLIPLPKRPDEARRSWGSYYIPDYHPGSYYNWWLDDPLVIPDLTSRLLSNLQLVEPHTARPCSLQASLDNLPQELQDRIISLLLEGTIGLDCTRLLPQSYWKQLFVRIPFLWDLDKSLVSEFQDKDGKEWDWERLFRQVMARVQPPTCPEDSDIRAWNYGEVGLDVPPGFTNRRRIWQLLEDMDPDEVEKYGLEEREDGTTDGVDDILWETTSDVDTGFEQDWGRVLDPSEIPRSDNPW</sequence>
<accession>A0ACC0QR70</accession>
<dbReference type="EMBL" id="CM046509">
    <property type="protein sequence ID" value="KAI8663241.1"/>
    <property type="molecule type" value="Genomic_DNA"/>
</dbReference>